<feature type="non-terminal residue" evidence="2">
    <location>
        <position position="1"/>
    </location>
</feature>
<dbReference type="Gramene" id="TVT98829">
    <property type="protein sequence ID" value="TVT98829"/>
    <property type="gene ID" value="EJB05_55844"/>
</dbReference>
<reference evidence="2 3" key="1">
    <citation type="journal article" date="2019" name="Sci. Rep.">
        <title>A high-quality genome of Eragrostis curvula grass provides insights into Poaceae evolution and supports new strategies to enhance forage quality.</title>
        <authorList>
            <person name="Carballo J."/>
            <person name="Santos B.A.C.M."/>
            <person name="Zappacosta D."/>
            <person name="Garbus I."/>
            <person name="Selva J.P."/>
            <person name="Gallo C.A."/>
            <person name="Diaz A."/>
            <person name="Albertini E."/>
            <person name="Caccamo M."/>
            <person name="Echenique V."/>
        </authorList>
    </citation>
    <scope>NUCLEOTIDE SEQUENCE [LARGE SCALE GENOMIC DNA]</scope>
    <source>
        <strain evidence="3">cv. Victoria</strain>
        <tissue evidence="2">Leaf</tissue>
    </source>
</reference>
<organism evidence="2 3">
    <name type="scientific">Eragrostis curvula</name>
    <name type="common">weeping love grass</name>
    <dbReference type="NCBI Taxonomy" id="38414"/>
    <lineage>
        <taxon>Eukaryota</taxon>
        <taxon>Viridiplantae</taxon>
        <taxon>Streptophyta</taxon>
        <taxon>Embryophyta</taxon>
        <taxon>Tracheophyta</taxon>
        <taxon>Spermatophyta</taxon>
        <taxon>Magnoliopsida</taxon>
        <taxon>Liliopsida</taxon>
        <taxon>Poales</taxon>
        <taxon>Poaceae</taxon>
        <taxon>PACMAD clade</taxon>
        <taxon>Chloridoideae</taxon>
        <taxon>Eragrostideae</taxon>
        <taxon>Eragrostidinae</taxon>
        <taxon>Eragrostis</taxon>
    </lineage>
</organism>
<feature type="compositionally biased region" description="Basic and acidic residues" evidence="1">
    <location>
        <begin position="1"/>
        <end position="12"/>
    </location>
</feature>
<evidence type="ECO:0000313" key="2">
    <source>
        <dbReference type="EMBL" id="TVT98829.1"/>
    </source>
</evidence>
<dbReference type="AlphaFoldDB" id="A0A5J9SI88"/>
<evidence type="ECO:0000256" key="1">
    <source>
        <dbReference type="SAM" id="MobiDB-lite"/>
    </source>
</evidence>
<accession>A0A5J9SI88</accession>
<gene>
    <name evidence="2" type="ORF">EJB05_55844</name>
</gene>
<proteinExistence type="predicted"/>
<keyword evidence="3" id="KW-1185">Reference proteome</keyword>
<name>A0A5J9SI88_9POAL</name>
<dbReference type="EMBL" id="RWGY01000802">
    <property type="protein sequence ID" value="TVT98829.1"/>
    <property type="molecule type" value="Genomic_DNA"/>
</dbReference>
<dbReference type="OrthoDB" id="681434at2759"/>
<sequence>MRMIPERTEGHISSHAIKNRSPEKKIAMEQEQSITLSDKKKCFACDEISHSLDQCRIKHNLVSAAQLYGHATSFPFYMIHPSEEAIEKEKFYRHCLLITSNISDLDPTKVKDELQKSWKLSSAWELRRECMEKFLASFNSEDDLISCLKHPMMETYLDDKEVTFTVTRWGEGDAESIDLNGQWFLVCGVPKINRNWKELYQVASAFGVLIGVDEESLEVEDKEPIRLKIATRNLDDTLFSHHFVFGWSCYSCRMVTFTTEGVQSISSASMTGEVHYRGIPKSPIRHVFTRRGKKHSGGASFRY</sequence>
<evidence type="ECO:0000313" key="3">
    <source>
        <dbReference type="Proteomes" id="UP000324897"/>
    </source>
</evidence>
<comment type="caution">
    <text evidence="2">The sequence shown here is derived from an EMBL/GenBank/DDBJ whole genome shotgun (WGS) entry which is preliminary data.</text>
</comment>
<feature type="region of interest" description="Disordered" evidence="1">
    <location>
        <begin position="1"/>
        <end position="25"/>
    </location>
</feature>
<dbReference type="Proteomes" id="UP000324897">
    <property type="component" value="Unassembled WGS sequence"/>
</dbReference>
<dbReference type="PANTHER" id="PTHR33170">
    <property type="entry name" value="DUF4283 DOMAIN-CONTAINING PROTEIN-RELATED"/>
    <property type="match status" value="1"/>
</dbReference>
<dbReference type="PANTHER" id="PTHR33170:SF38">
    <property type="entry name" value="DUF4283 DOMAIN-CONTAINING PROTEIN"/>
    <property type="match status" value="1"/>
</dbReference>
<protein>
    <submittedName>
        <fullName evidence="2">Uncharacterized protein</fullName>
    </submittedName>
</protein>